<proteinExistence type="predicted"/>
<dbReference type="RefSeq" id="WP_301136632.1">
    <property type="nucleotide sequence ID" value="NZ_JAUHTQ010000002.1"/>
</dbReference>
<dbReference type="EMBL" id="JAUHTQ010000002">
    <property type="protein sequence ID" value="MDN4492521.1"/>
    <property type="molecule type" value="Genomic_DNA"/>
</dbReference>
<evidence type="ECO:0008006" key="4">
    <source>
        <dbReference type="Google" id="ProtNLM"/>
    </source>
</evidence>
<sequence length="67" mass="7937">MEHTSPADIFVLFTILPIILYLVLVVLAFYFVIKVVKFMNEKTRLDRDRNDRLTEIIKILNQVKSIK</sequence>
<keyword evidence="1" id="KW-0812">Transmembrane</keyword>
<keyword evidence="1" id="KW-1133">Transmembrane helix</keyword>
<keyword evidence="3" id="KW-1185">Reference proteome</keyword>
<evidence type="ECO:0000256" key="1">
    <source>
        <dbReference type="SAM" id="Phobius"/>
    </source>
</evidence>
<keyword evidence="1" id="KW-0472">Membrane</keyword>
<comment type="caution">
    <text evidence="2">The sequence shown here is derived from an EMBL/GenBank/DDBJ whole genome shotgun (WGS) entry which is preliminary data.</text>
</comment>
<evidence type="ECO:0000313" key="3">
    <source>
        <dbReference type="Proteomes" id="UP001172743"/>
    </source>
</evidence>
<evidence type="ECO:0000313" key="2">
    <source>
        <dbReference type="EMBL" id="MDN4492521.1"/>
    </source>
</evidence>
<organism evidence="2 3">
    <name type="scientific">Ureibacillus aquaedulcis</name>
    <dbReference type="NCBI Taxonomy" id="3058421"/>
    <lineage>
        <taxon>Bacteria</taxon>
        <taxon>Bacillati</taxon>
        <taxon>Bacillota</taxon>
        <taxon>Bacilli</taxon>
        <taxon>Bacillales</taxon>
        <taxon>Caryophanaceae</taxon>
        <taxon>Ureibacillus</taxon>
    </lineage>
</organism>
<protein>
    <recommendedName>
        <fullName evidence="4">DUF4083 domain-containing protein</fullName>
    </recommendedName>
</protein>
<dbReference type="Proteomes" id="UP001172743">
    <property type="component" value="Unassembled WGS sequence"/>
</dbReference>
<feature type="transmembrane region" description="Helical" evidence="1">
    <location>
        <begin position="12"/>
        <end position="33"/>
    </location>
</feature>
<reference evidence="2" key="1">
    <citation type="submission" date="2023-07" db="EMBL/GenBank/DDBJ databases">
        <title>Ureibacillus sp. isolated from freshwater well.</title>
        <authorList>
            <person name="Kirdat K."/>
            <person name="Bhatt A."/>
            <person name="Teware R."/>
            <person name="Bhavsar Y."/>
            <person name="Yadav A."/>
        </authorList>
    </citation>
    <scope>NUCLEOTIDE SEQUENCE</scope>
    <source>
        <strain evidence="2">BA0131</strain>
    </source>
</reference>
<gene>
    <name evidence="2" type="ORF">QYB95_03125</name>
</gene>
<accession>A0ABT8GNK8</accession>
<name>A0ABT8GNK8_9BACL</name>